<organism evidence="10 11">
    <name type="scientific">Salix dunnii</name>
    <dbReference type="NCBI Taxonomy" id="1413687"/>
    <lineage>
        <taxon>Eukaryota</taxon>
        <taxon>Viridiplantae</taxon>
        <taxon>Streptophyta</taxon>
        <taxon>Embryophyta</taxon>
        <taxon>Tracheophyta</taxon>
        <taxon>Spermatophyta</taxon>
        <taxon>Magnoliopsida</taxon>
        <taxon>eudicotyledons</taxon>
        <taxon>Gunneridae</taxon>
        <taxon>Pentapetalae</taxon>
        <taxon>rosids</taxon>
        <taxon>fabids</taxon>
        <taxon>Malpighiales</taxon>
        <taxon>Salicaceae</taxon>
        <taxon>Saliceae</taxon>
        <taxon>Salix</taxon>
    </lineage>
</organism>
<dbReference type="Pfam" id="PF00999">
    <property type="entry name" value="Na_H_Exchanger"/>
    <property type="match status" value="1"/>
</dbReference>
<keyword evidence="4 8" id="KW-0812">Transmembrane</keyword>
<keyword evidence="5 8" id="KW-1133">Transmembrane helix</keyword>
<keyword evidence="11" id="KW-1185">Reference proteome</keyword>
<feature type="transmembrane region" description="Helical" evidence="8">
    <location>
        <begin position="488"/>
        <end position="509"/>
    </location>
</feature>
<evidence type="ECO:0000313" key="11">
    <source>
        <dbReference type="Proteomes" id="UP000657918"/>
    </source>
</evidence>
<evidence type="ECO:0000256" key="8">
    <source>
        <dbReference type="SAM" id="Phobius"/>
    </source>
</evidence>
<dbReference type="PANTHER" id="PTHR16254">
    <property type="entry name" value="POTASSIUM/PROTON ANTIPORTER-RELATED"/>
    <property type="match status" value="1"/>
</dbReference>
<keyword evidence="3" id="KW-0050">Antiport</keyword>
<keyword evidence="2" id="KW-0813">Transport</keyword>
<evidence type="ECO:0000256" key="1">
    <source>
        <dbReference type="ARBA" id="ARBA00004141"/>
    </source>
</evidence>
<keyword evidence="6" id="KW-0406">Ion transport</keyword>
<dbReference type="InterPro" id="IPR045158">
    <property type="entry name" value="KEA4/5/6-like"/>
</dbReference>
<comment type="subcellular location">
    <subcellularLocation>
        <location evidence="1">Membrane</location>
        <topology evidence="1">Multi-pass membrane protein</topology>
    </subcellularLocation>
</comment>
<evidence type="ECO:0000256" key="2">
    <source>
        <dbReference type="ARBA" id="ARBA00022448"/>
    </source>
</evidence>
<feature type="transmembrane region" description="Helical" evidence="8">
    <location>
        <begin position="370"/>
        <end position="392"/>
    </location>
</feature>
<dbReference type="GO" id="GO:0015386">
    <property type="term" value="F:potassium:proton antiporter activity"/>
    <property type="evidence" value="ECO:0007669"/>
    <property type="project" value="InterPro"/>
</dbReference>
<dbReference type="AlphaFoldDB" id="A0A835J2K2"/>
<sequence length="535" mass="59418">MKTKDHFVSDVNFLTHLSVKFEKFKYLYKNLPLFPFSNCLQAGADPLLSKLRHPEIMEIFSGLHGEKLGPIISKKFKTFLVSCLVFLPTLLLVLWMRRSTLIWLWIFLNRLSREKSIDVGNTPSSVDKKISKYNDIEKCDSREPFLCKLISFLFCFASFSLADELTKSDRLEFTANNSVVNSFFSKPREGSSFADIIDKDLEKEFTESDQNEAATDAGSFNNSVAEHQVITRYLLAGYISGPGGFNFVSEMVQVETVAQFGVLSSSFCLGLGVLDYKRYCTQLFILDVAVLIGWCLQLCGGKSLRDCAVVLLFALLPVLGGTSGVLQGLMLMTKVLMVLIAFLAVLSILSCTWVAWFLKLMMSLSSQTNELYPLASVAFCLLVPGYVSSAFVTPLQSSYKLGLSLDLGSFASGVMISTTDLAQHALEQLSCVSHLEARPVIGVGKCFSILPFISNTQDVLNLLLLHLFCPMLTRVKYLQVTTTLLFKLYPAVINLVVLLWYPAVIHIGVGSKGEIFRSDSGKQWIGGLVEVPRNT</sequence>
<comment type="caution">
    <text evidence="10">The sequence shown here is derived from an EMBL/GenBank/DDBJ whole genome shotgun (WGS) entry which is preliminary data.</text>
</comment>
<reference evidence="10 11" key="1">
    <citation type="submission" date="2020-10" db="EMBL/GenBank/DDBJ databases">
        <title>Plant Genome Project.</title>
        <authorList>
            <person name="Zhang R.-G."/>
        </authorList>
    </citation>
    <scope>NUCLEOTIDE SEQUENCE [LARGE SCALE GENOMIC DNA]</scope>
    <source>
        <strain evidence="10">FAFU-HL-1</strain>
        <tissue evidence="10">Leaf</tissue>
    </source>
</reference>
<feature type="transmembrane region" description="Helical" evidence="8">
    <location>
        <begin position="276"/>
        <end position="296"/>
    </location>
</feature>
<dbReference type="EMBL" id="JADGMS010000018">
    <property type="protein sequence ID" value="KAF9662323.1"/>
    <property type="molecule type" value="Genomic_DNA"/>
</dbReference>
<accession>A0A835J2K2</accession>
<protein>
    <recommendedName>
        <fullName evidence="9">Cation/H+ exchanger transmembrane domain-containing protein</fullName>
    </recommendedName>
</protein>
<evidence type="ECO:0000256" key="7">
    <source>
        <dbReference type="ARBA" id="ARBA00023136"/>
    </source>
</evidence>
<evidence type="ECO:0000256" key="5">
    <source>
        <dbReference type="ARBA" id="ARBA00022989"/>
    </source>
</evidence>
<name>A0A835J2K2_9ROSI</name>
<feature type="transmembrane region" description="Helical" evidence="8">
    <location>
        <begin position="78"/>
        <end position="96"/>
    </location>
</feature>
<feature type="transmembrane region" description="Helical" evidence="8">
    <location>
        <begin position="308"/>
        <end position="329"/>
    </location>
</feature>
<feature type="transmembrane region" description="Helical" evidence="8">
    <location>
        <begin position="335"/>
        <end position="358"/>
    </location>
</feature>
<evidence type="ECO:0000313" key="10">
    <source>
        <dbReference type="EMBL" id="KAF9662323.1"/>
    </source>
</evidence>
<dbReference type="OrthoDB" id="1654420at2759"/>
<evidence type="ECO:0000256" key="3">
    <source>
        <dbReference type="ARBA" id="ARBA00022449"/>
    </source>
</evidence>
<dbReference type="Proteomes" id="UP000657918">
    <property type="component" value="Unassembled WGS sequence"/>
</dbReference>
<dbReference type="PANTHER" id="PTHR16254:SF29">
    <property type="entry name" value="K(+) EFFLUX ANTIPORTER 6"/>
    <property type="match status" value="1"/>
</dbReference>
<proteinExistence type="predicted"/>
<dbReference type="GO" id="GO:0016020">
    <property type="term" value="C:membrane"/>
    <property type="evidence" value="ECO:0007669"/>
    <property type="project" value="UniProtKB-SubCell"/>
</dbReference>
<dbReference type="InterPro" id="IPR006153">
    <property type="entry name" value="Cation/H_exchanger_TM"/>
</dbReference>
<evidence type="ECO:0000256" key="4">
    <source>
        <dbReference type="ARBA" id="ARBA00022692"/>
    </source>
</evidence>
<gene>
    <name evidence="10" type="ORF">SADUNF_Sadunf18G0041000</name>
</gene>
<evidence type="ECO:0000259" key="9">
    <source>
        <dbReference type="Pfam" id="PF00999"/>
    </source>
</evidence>
<evidence type="ECO:0000256" key="6">
    <source>
        <dbReference type="ARBA" id="ARBA00023065"/>
    </source>
</evidence>
<keyword evidence="7 8" id="KW-0472">Membrane</keyword>
<feature type="domain" description="Cation/H+ exchanger transmembrane" evidence="9">
    <location>
        <begin position="304"/>
        <end position="441"/>
    </location>
</feature>